<evidence type="ECO:0000256" key="4">
    <source>
        <dbReference type="ARBA" id="ARBA00023054"/>
    </source>
</evidence>
<dbReference type="Pfam" id="PF05739">
    <property type="entry name" value="SNARE"/>
    <property type="match status" value="1"/>
</dbReference>
<keyword evidence="5 7" id="KW-0472">Membrane</keyword>
<evidence type="ECO:0000256" key="3">
    <source>
        <dbReference type="ARBA" id="ARBA00022927"/>
    </source>
</evidence>
<accession>A0A151GFR1</accession>
<dbReference type="PROSITE" id="PS50192">
    <property type="entry name" value="T_SNARE"/>
    <property type="match status" value="1"/>
</dbReference>
<dbReference type="SMART" id="SM00397">
    <property type="entry name" value="t_SNARE"/>
    <property type="match status" value="1"/>
</dbReference>
<dbReference type="GeneID" id="63720510"/>
<protein>
    <recommendedName>
        <fullName evidence="8">t-SNARE coiled-coil homology domain-containing protein</fullName>
    </recommendedName>
</protein>
<keyword evidence="3" id="KW-0653">Protein transport</keyword>
<evidence type="ECO:0000256" key="6">
    <source>
        <dbReference type="SAM" id="MobiDB-lite"/>
    </source>
</evidence>
<dbReference type="Proteomes" id="UP000076580">
    <property type="component" value="Chromosome 03"/>
</dbReference>
<dbReference type="InterPro" id="IPR000727">
    <property type="entry name" value="T_SNARE_dom"/>
</dbReference>
<dbReference type="AlphaFoldDB" id="A0A151GFR1"/>
<dbReference type="GO" id="GO:0061025">
    <property type="term" value="P:membrane fusion"/>
    <property type="evidence" value="ECO:0007669"/>
    <property type="project" value="UniProtKB-ARBA"/>
</dbReference>
<organism evidence="9 10">
    <name type="scientific">Drechmeria coniospora</name>
    <name type="common">Nematophagous fungus</name>
    <name type="synonym">Meria coniospora</name>
    <dbReference type="NCBI Taxonomy" id="98403"/>
    <lineage>
        <taxon>Eukaryota</taxon>
        <taxon>Fungi</taxon>
        <taxon>Dikarya</taxon>
        <taxon>Ascomycota</taxon>
        <taxon>Pezizomycotina</taxon>
        <taxon>Sordariomycetes</taxon>
        <taxon>Hypocreomycetidae</taxon>
        <taxon>Hypocreales</taxon>
        <taxon>Ophiocordycipitaceae</taxon>
        <taxon>Drechmeria</taxon>
    </lineage>
</organism>
<comment type="subcellular location">
    <subcellularLocation>
        <location evidence="1">Endomembrane system</location>
    </subcellularLocation>
</comment>
<reference evidence="9 10" key="1">
    <citation type="journal article" date="2016" name="Sci. Rep.">
        <title>Insights into Adaptations to a Near-Obligate Nematode Endoparasitic Lifestyle from the Finished Genome of Drechmeria coniospora.</title>
        <authorList>
            <person name="Zhang L."/>
            <person name="Zhou Z."/>
            <person name="Guo Q."/>
            <person name="Fokkens L."/>
            <person name="Miskei M."/>
            <person name="Pocsi I."/>
            <person name="Zhang W."/>
            <person name="Chen M."/>
            <person name="Wang L."/>
            <person name="Sun Y."/>
            <person name="Donzelli B.G."/>
            <person name="Gibson D.M."/>
            <person name="Nelson D.R."/>
            <person name="Luo J.G."/>
            <person name="Rep M."/>
            <person name="Liu H."/>
            <person name="Yang S."/>
            <person name="Wang J."/>
            <person name="Krasnoff S.B."/>
            <person name="Xu Y."/>
            <person name="Molnar I."/>
            <person name="Lin M."/>
        </authorList>
    </citation>
    <scope>NUCLEOTIDE SEQUENCE [LARGE SCALE GENOMIC DNA]</scope>
    <source>
        <strain evidence="9 10">ARSEF 6962</strain>
    </source>
</reference>
<name>A0A151GFR1_DRECN</name>
<dbReference type="EMBL" id="LAYC01000003">
    <property type="protein sequence ID" value="KYK55902.1"/>
    <property type="molecule type" value="Genomic_DNA"/>
</dbReference>
<dbReference type="CDD" id="cd15859">
    <property type="entry name" value="SNARE_SYN8"/>
    <property type="match status" value="1"/>
</dbReference>
<comment type="caution">
    <text evidence="9">The sequence shown here is derived from an EMBL/GenBank/DDBJ whole genome shotgun (WGS) entry which is preliminary data.</text>
</comment>
<evidence type="ECO:0000256" key="5">
    <source>
        <dbReference type="ARBA" id="ARBA00023136"/>
    </source>
</evidence>
<dbReference type="InParanoid" id="A0A151GFR1"/>
<keyword evidence="7" id="KW-1133">Transmembrane helix</keyword>
<gene>
    <name evidence="9" type="ORF">DCS_07867</name>
</gene>
<evidence type="ECO:0000259" key="8">
    <source>
        <dbReference type="PROSITE" id="PS50192"/>
    </source>
</evidence>
<dbReference type="RefSeq" id="XP_040655254.1">
    <property type="nucleotide sequence ID" value="XM_040805150.1"/>
</dbReference>
<dbReference type="GO" id="GO:0006896">
    <property type="term" value="P:Golgi to vacuole transport"/>
    <property type="evidence" value="ECO:0007669"/>
    <property type="project" value="UniProtKB-ARBA"/>
</dbReference>
<dbReference type="FunFam" id="1.20.5.110:FF:000060">
    <property type="entry name" value="SNARE complex subunit (Syn8)"/>
    <property type="match status" value="1"/>
</dbReference>
<evidence type="ECO:0000256" key="2">
    <source>
        <dbReference type="ARBA" id="ARBA00022448"/>
    </source>
</evidence>
<dbReference type="OrthoDB" id="244190at2759"/>
<sequence length="264" mass="29574">MSKSNHLFLLADHIKLLLLERQRSQSLDLDSDTQEEQLSRSLEQFRTGLATLRQEEVRMTQADDANAVIGVTDALPMLQKQLDDLTAQFHGFSTPSSEATIHQANSEELADDFAHATSTTTNRKPKAVRFSDQPPSPNAELFGSYRDFPADTDSAGYRQGTEAITNQQLHDYHSYILDRQDEQLDQLGESIGRQRELSMQIGNELDNHVAMLDDVDTATDRHQNRLDRARGTLGKVARGAGEHKQMTVIVVLIIILLLLIAILK</sequence>
<dbReference type="SUPFAM" id="SSF58038">
    <property type="entry name" value="SNARE fusion complex"/>
    <property type="match status" value="1"/>
</dbReference>
<dbReference type="GO" id="GO:0015031">
    <property type="term" value="P:protein transport"/>
    <property type="evidence" value="ECO:0007669"/>
    <property type="project" value="UniProtKB-KW"/>
</dbReference>
<feature type="transmembrane region" description="Helical" evidence="7">
    <location>
        <begin position="246"/>
        <end position="263"/>
    </location>
</feature>
<keyword evidence="2" id="KW-0813">Transport</keyword>
<proteinExistence type="predicted"/>
<evidence type="ECO:0000256" key="7">
    <source>
        <dbReference type="SAM" id="Phobius"/>
    </source>
</evidence>
<evidence type="ECO:0000313" key="10">
    <source>
        <dbReference type="Proteomes" id="UP000076580"/>
    </source>
</evidence>
<evidence type="ECO:0000313" key="9">
    <source>
        <dbReference type="EMBL" id="KYK55902.1"/>
    </source>
</evidence>
<keyword evidence="10" id="KW-1185">Reference proteome</keyword>
<feature type="region of interest" description="Disordered" evidence="6">
    <location>
        <begin position="119"/>
        <end position="139"/>
    </location>
</feature>
<keyword evidence="7" id="KW-0812">Transmembrane</keyword>
<dbReference type="GO" id="GO:0005768">
    <property type="term" value="C:endosome"/>
    <property type="evidence" value="ECO:0007669"/>
    <property type="project" value="UniProtKB-ARBA"/>
</dbReference>
<keyword evidence="4" id="KW-0175">Coiled coil</keyword>
<evidence type="ECO:0000256" key="1">
    <source>
        <dbReference type="ARBA" id="ARBA00004308"/>
    </source>
</evidence>
<dbReference type="STRING" id="98403.A0A151GFR1"/>
<dbReference type="Gene3D" id="1.20.5.110">
    <property type="match status" value="1"/>
</dbReference>
<feature type="domain" description="T-SNARE coiled-coil homology" evidence="8">
    <location>
        <begin position="174"/>
        <end position="236"/>
    </location>
</feature>